<dbReference type="EC" id="2.7.11.1" evidence="3"/>
<dbReference type="Pfam" id="PF08263">
    <property type="entry name" value="LRRNT_2"/>
    <property type="match status" value="1"/>
</dbReference>
<evidence type="ECO:0000256" key="9">
    <source>
        <dbReference type="ARBA" id="ARBA00022729"/>
    </source>
</evidence>
<dbReference type="PROSITE" id="PS50011">
    <property type="entry name" value="PROTEIN_KINASE_DOM"/>
    <property type="match status" value="1"/>
</dbReference>
<dbReference type="Pfam" id="PF00560">
    <property type="entry name" value="LRR_1"/>
    <property type="match status" value="8"/>
</dbReference>
<dbReference type="GO" id="GO:0004674">
    <property type="term" value="F:protein serine/threonine kinase activity"/>
    <property type="evidence" value="ECO:0007669"/>
    <property type="project" value="UniProtKB-KW"/>
</dbReference>
<dbReference type="Pfam" id="PF00069">
    <property type="entry name" value="Pkinase"/>
    <property type="match status" value="1"/>
</dbReference>
<evidence type="ECO:0000256" key="2">
    <source>
        <dbReference type="ARBA" id="ARBA00004479"/>
    </source>
</evidence>
<proteinExistence type="predicted"/>
<evidence type="ECO:0000256" key="17">
    <source>
        <dbReference type="ARBA" id="ARBA00023180"/>
    </source>
</evidence>
<dbReference type="InterPro" id="IPR017441">
    <property type="entry name" value="Protein_kinase_ATP_BS"/>
</dbReference>
<dbReference type="GO" id="GO:0006952">
    <property type="term" value="P:defense response"/>
    <property type="evidence" value="ECO:0007669"/>
    <property type="project" value="UniProtKB-ARBA"/>
</dbReference>
<protein>
    <recommendedName>
        <fullName evidence="3">non-specific serine/threonine protein kinase</fullName>
        <ecNumber evidence="3">2.7.11.1</ecNumber>
    </recommendedName>
</protein>
<organism evidence="24 25">
    <name type="scientific">Ilex paraguariensis</name>
    <name type="common">yerba mate</name>
    <dbReference type="NCBI Taxonomy" id="185542"/>
    <lineage>
        <taxon>Eukaryota</taxon>
        <taxon>Viridiplantae</taxon>
        <taxon>Streptophyta</taxon>
        <taxon>Embryophyta</taxon>
        <taxon>Tracheophyta</taxon>
        <taxon>Spermatophyta</taxon>
        <taxon>Magnoliopsida</taxon>
        <taxon>eudicotyledons</taxon>
        <taxon>Gunneridae</taxon>
        <taxon>Pentapetalae</taxon>
        <taxon>asterids</taxon>
        <taxon>campanulids</taxon>
        <taxon>Aquifoliales</taxon>
        <taxon>Aquifoliaceae</taxon>
        <taxon>Ilex</taxon>
    </lineage>
</organism>
<dbReference type="Gene3D" id="1.10.510.10">
    <property type="entry name" value="Transferase(Phosphotransferase) domain 1"/>
    <property type="match status" value="1"/>
</dbReference>
<dbReference type="InterPro" id="IPR008266">
    <property type="entry name" value="Tyr_kinase_AS"/>
</dbReference>
<accession>A0ABC8SPF6</accession>
<comment type="catalytic activity">
    <reaction evidence="18">
        <text>L-threonyl-[protein] + ATP = O-phospho-L-threonyl-[protein] + ADP + H(+)</text>
        <dbReference type="Rhea" id="RHEA:46608"/>
        <dbReference type="Rhea" id="RHEA-COMP:11060"/>
        <dbReference type="Rhea" id="RHEA-COMP:11605"/>
        <dbReference type="ChEBI" id="CHEBI:15378"/>
        <dbReference type="ChEBI" id="CHEBI:30013"/>
        <dbReference type="ChEBI" id="CHEBI:30616"/>
        <dbReference type="ChEBI" id="CHEBI:61977"/>
        <dbReference type="ChEBI" id="CHEBI:456216"/>
        <dbReference type="EC" id="2.7.11.1"/>
    </reaction>
</comment>
<evidence type="ECO:0000313" key="24">
    <source>
        <dbReference type="EMBL" id="CAK9156883.1"/>
    </source>
</evidence>
<feature type="chain" id="PRO_5044751006" description="non-specific serine/threonine protein kinase" evidence="22">
    <location>
        <begin position="26"/>
        <end position="948"/>
    </location>
</feature>
<keyword evidence="12" id="KW-0418">Kinase</keyword>
<dbReference type="SMART" id="SM00369">
    <property type="entry name" value="LRR_TYP"/>
    <property type="match status" value="6"/>
</dbReference>
<evidence type="ECO:0000256" key="13">
    <source>
        <dbReference type="ARBA" id="ARBA00022840"/>
    </source>
</evidence>
<evidence type="ECO:0000256" key="3">
    <source>
        <dbReference type="ARBA" id="ARBA00012513"/>
    </source>
</evidence>
<dbReference type="Proteomes" id="UP001642360">
    <property type="component" value="Unassembled WGS sequence"/>
</dbReference>
<comment type="catalytic activity">
    <reaction evidence="19">
        <text>L-seryl-[protein] + ATP = O-phospho-L-seryl-[protein] + ADP + H(+)</text>
        <dbReference type="Rhea" id="RHEA:17989"/>
        <dbReference type="Rhea" id="RHEA-COMP:9863"/>
        <dbReference type="Rhea" id="RHEA-COMP:11604"/>
        <dbReference type="ChEBI" id="CHEBI:15378"/>
        <dbReference type="ChEBI" id="CHEBI:29999"/>
        <dbReference type="ChEBI" id="CHEBI:30616"/>
        <dbReference type="ChEBI" id="CHEBI:83421"/>
        <dbReference type="ChEBI" id="CHEBI:456216"/>
        <dbReference type="EC" id="2.7.11.1"/>
    </reaction>
</comment>
<dbReference type="SUPFAM" id="SSF52058">
    <property type="entry name" value="L domain-like"/>
    <property type="match status" value="1"/>
</dbReference>
<keyword evidence="5" id="KW-0597">Phosphoprotein</keyword>
<evidence type="ECO:0000256" key="8">
    <source>
        <dbReference type="ARBA" id="ARBA00022692"/>
    </source>
</evidence>
<dbReference type="PANTHER" id="PTHR48053">
    <property type="entry name" value="LEUCINE RICH REPEAT FAMILY PROTEIN, EXPRESSED"/>
    <property type="match status" value="1"/>
</dbReference>
<gene>
    <name evidence="24" type="ORF">ILEXP_LOCUS25437</name>
</gene>
<evidence type="ECO:0000256" key="21">
    <source>
        <dbReference type="SAM" id="Phobius"/>
    </source>
</evidence>
<dbReference type="EMBL" id="CAUOFW020002921">
    <property type="protein sequence ID" value="CAK9156883.1"/>
    <property type="molecule type" value="Genomic_DNA"/>
</dbReference>
<dbReference type="InterPro" id="IPR001611">
    <property type="entry name" value="Leu-rich_rpt"/>
</dbReference>
<keyword evidence="16" id="KW-0675">Receptor</keyword>
<evidence type="ECO:0000256" key="11">
    <source>
        <dbReference type="ARBA" id="ARBA00022741"/>
    </source>
</evidence>
<evidence type="ECO:0000256" key="15">
    <source>
        <dbReference type="ARBA" id="ARBA00023136"/>
    </source>
</evidence>
<feature type="signal peptide" evidence="22">
    <location>
        <begin position="1"/>
        <end position="25"/>
    </location>
</feature>
<evidence type="ECO:0000256" key="4">
    <source>
        <dbReference type="ARBA" id="ARBA00022527"/>
    </source>
</evidence>
<keyword evidence="10" id="KW-0677">Repeat</keyword>
<dbReference type="GO" id="GO:0051707">
    <property type="term" value="P:response to other organism"/>
    <property type="evidence" value="ECO:0007669"/>
    <property type="project" value="UniProtKB-ARBA"/>
</dbReference>
<evidence type="ECO:0000313" key="25">
    <source>
        <dbReference type="Proteomes" id="UP001642360"/>
    </source>
</evidence>
<dbReference type="GO" id="GO:0005886">
    <property type="term" value="C:plasma membrane"/>
    <property type="evidence" value="ECO:0007669"/>
    <property type="project" value="UniProtKB-SubCell"/>
</dbReference>
<dbReference type="SUPFAM" id="SSF52047">
    <property type="entry name" value="RNI-like"/>
    <property type="match status" value="1"/>
</dbReference>
<dbReference type="FunFam" id="3.30.200.20:FF:000309">
    <property type="entry name" value="Leucine-rich repeat receptor protein kinase MSP1"/>
    <property type="match status" value="1"/>
</dbReference>
<keyword evidence="11 20" id="KW-0547">Nucleotide-binding</keyword>
<dbReference type="FunFam" id="3.80.10.10:FF:000400">
    <property type="entry name" value="Nuclear pore complex protein NUP107"/>
    <property type="match status" value="1"/>
</dbReference>
<dbReference type="InterPro" id="IPR000719">
    <property type="entry name" value="Prot_kinase_dom"/>
</dbReference>
<feature type="transmembrane region" description="Helical" evidence="21">
    <location>
        <begin position="605"/>
        <end position="631"/>
    </location>
</feature>
<evidence type="ECO:0000256" key="6">
    <source>
        <dbReference type="ARBA" id="ARBA00022614"/>
    </source>
</evidence>
<evidence type="ECO:0000256" key="20">
    <source>
        <dbReference type="PROSITE-ProRule" id="PRU10141"/>
    </source>
</evidence>
<dbReference type="PROSITE" id="PS00109">
    <property type="entry name" value="PROTEIN_KINASE_TYR"/>
    <property type="match status" value="1"/>
</dbReference>
<reference evidence="24 25" key="1">
    <citation type="submission" date="2024-02" db="EMBL/GenBank/DDBJ databases">
        <authorList>
            <person name="Vignale AGUSTIN F."/>
            <person name="Sosa J E."/>
            <person name="Modenutti C."/>
        </authorList>
    </citation>
    <scope>NUCLEOTIDE SEQUENCE [LARGE SCALE GENOMIC DNA]</scope>
</reference>
<dbReference type="AlphaFoldDB" id="A0ABC8SPF6"/>
<keyword evidence="14 21" id="KW-1133">Transmembrane helix</keyword>
<evidence type="ECO:0000256" key="10">
    <source>
        <dbReference type="ARBA" id="ARBA00022737"/>
    </source>
</evidence>
<evidence type="ECO:0000256" key="12">
    <source>
        <dbReference type="ARBA" id="ARBA00022777"/>
    </source>
</evidence>
<evidence type="ECO:0000259" key="23">
    <source>
        <dbReference type="PROSITE" id="PS50011"/>
    </source>
</evidence>
<comment type="caution">
    <text evidence="24">The sequence shown here is derived from an EMBL/GenBank/DDBJ whole genome shotgun (WGS) entry which is preliminary data.</text>
</comment>
<evidence type="ECO:0000256" key="1">
    <source>
        <dbReference type="ARBA" id="ARBA00004236"/>
    </source>
</evidence>
<keyword evidence="15 21" id="KW-0472">Membrane</keyword>
<dbReference type="Pfam" id="PF13855">
    <property type="entry name" value="LRR_8"/>
    <property type="match status" value="1"/>
</dbReference>
<dbReference type="SUPFAM" id="SSF56112">
    <property type="entry name" value="Protein kinase-like (PK-like)"/>
    <property type="match status" value="1"/>
</dbReference>
<keyword evidence="13 20" id="KW-0067">ATP-binding</keyword>
<comment type="subcellular location">
    <subcellularLocation>
        <location evidence="1">Cell membrane</location>
    </subcellularLocation>
    <subcellularLocation>
        <location evidence="2">Membrane</location>
        <topology evidence="2">Single-pass type I membrane protein</topology>
    </subcellularLocation>
</comment>
<dbReference type="FunFam" id="3.80.10.10:FF:000177">
    <property type="entry name" value="Leucine-rich repeat receptor-like serine/threonine-protein kinase At1g17230"/>
    <property type="match status" value="1"/>
</dbReference>
<evidence type="ECO:0000256" key="16">
    <source>
        <dbReference type="ARBA" id="ARBA00023170"/>
    </source>
</evidence>
<dbReference type="Gene3D" id="3.80.10.10">
    <property type="entry name" value="Ribonuclease Inhibitor"/>
    <property type="match status" value="3"/>
</dbReference>
<keyword evidence="17" id="KW-0325">Glycoprotein</keyword>
<keyword evidence="25" id="KW-1185">Reference proteome</keyword>
<evidence type="ECO:0000256" key="14">
    <source>
        <dbReference type="ARBA" id="ARBA00022989"/>
    </source>
</evidence>
<evidence type="ECO:0000256" key="22">
    <source>
        <dbReference type="SAM" id="SignalP"/>
    </source>
</evidence>
<evidence type="ECO:0000256" key="7">
    <source>
        <dbReference type="ARBA" id="ARBA00022679"/>
    </source>
</evidence>
<dbReference type="FunFam" id="1.10.510.10:FF:000445">
    <property type="entry name" value="MDIS1-interacting receptor like kinase 2"/>
    <property type="match status" value="1"/>
</dbReference>
<evidence type="ECO:0000256" key="18">
    <source>
        <dbReference type="ARBA" id="ARBA00047899"/>
    </source>
</evidence>
<keyword evidence="6" id="KW-0433">Leucine-rich repeat</keyword>
<evidence type="ECO:0000256" key="19">
    <source>
        <dbReference type="ARBA" id="ARBA00048679"/>
    </source>
</evidence>
<dbReference type="PANTHER" id="PTHR48053:SF158">
    <property type="entry name" value="MDIS1-INTERACTING RECEPTOR LIKE KINASE 2-LIKE"/>
    <property type="match status" value="1"/>
</dbReference>
<dbReference type="InterPro" id="IPR011009">
    <property type="entry name" value="Kinase-like_dom_sf"/>
</dbReference>
<dbReference type="InterPro" id="IPR003591">
    <property type="entry name" value="Leu-rich_rpt_typical-subtyp"/>
</dbReference>
<feature type="binding site" evidence="20">
    <location>
        <position position="700"/>
    </location>
    <ligand>
        <name>ATP</name>
        <dbReference type="ChEBI" id="CHEBI:30616"/>
    </ligand>
</feature>
<dbReference type="PROSITE" id="PS00107">
    <property type="entry name" value="PROTEIN_KINASE_ATP"/>
    <property type="match status" value="1"/>
</dbReference>
<dbReference type="InterPro" id="IPR032675">
    <property type="entry name" value="LRR_dom_sf"/>
</dbReference>
<keyword evidence="8 21" id="KW-0812">Transmembrane</keyword>
<keyword evidence="4" id="KW-0723">Serine/threonine-protein kinase</keyword>
<dbReference type="GO" id="GO:0005524">
    <property type="term" value="F:ATP binding"/>
    <property type="evidence" value="ECO:0007669"/>
    <property type="project" value="UniProtKB-UniRule"/>
</dbReference>
<sequence length="948" mass="104121">MANPVKYQCLAIAAWVVLLLPFCRAEPSQNTEAEALLKWKQSLGNQSIMSSWVNPASNNSTASNPCKWLGITCNKVGNVIELNLAYTGLQGTLLHLNFSSFPNLLRLDLKFNKLTGPIPADIGMLSNLQFLDLSTNSLNGTVPISLGNLTKVVEIDVSRNGLTGKLWSGLFPDGTSPAKTGLISLQRLLAQTTMLGGRIPSEVGNMKNLEALILDNNYFFGPIPPSLGNLSKLDTLRLNENQFSGNIPRNFGSLKLIDLRLFINKLSGPIPEEIGNLSSLVVFSLAVNNFSGHLPQQMCRGGKLVNFTAAFNNFTGPIPKSLKNCTSLYRVRLENNTLTGNVDQDFGVYPNLTYIDLSYNRLRGNISSKWSECQNLTVLKIAGNMIDGKIPEEIGLLKKLGELDLSYNQLSGEIPTQILKLSALSSLILNNNNFSGYIPMGIGGLPELQKLHLSSNMLIGRIPDQVGDCFRLLSLNLSNNLLNGTIPHNIGTLSALQNFLDLSHNLLSGEIPPQLGDLKVLENLNLSHNNLTGTVPDSLGKMLSLSAIDLSYNCLEGPLPDSNAFRSSPPEAFSNNKALCGEIHDLRPCNSTSAKRNARDTDHKLMIIVVSAVGSLFFAIVILGCIVVYFCKYRRNQQEDEYPLRSKNLFSIRNFDGKVAYEDIINATDDFDDIHCIGVGGSAKVYQAKLPSGQVVAVKKLSSPTEGMEIEDLKSFTSEIATLTEIRHRNIVKLYGFCSHGRHSFLVYEFMERGSLANILSSEKGAKELDWAQRVKVVKSVAYALSYMHHDCMPPIIHRDISSKNVLLDSELEAHVSDFGTARFLKQGSSNWTTVAGTFGYIAPEFSYTMAVTEKCDVYSFGVLALEVLKGSHPRELIPSLHPSARQGIQLQEELDPRLSFPRDQKIVADLEAILKLALSCLCADPKSRPSMHGVSQILELEMRMGNN</sequence>
<dbReference type="InterPro" id="IPR051716">
    <property type="entry name" value="Plant_RL_S/T_kinase"/>
</dbReference>
<keyword evidence="7" id="KW-0808">Transferase</keyword>
<feature type="domain" description="Protein kinase" evidence="23">
    <location>
        <begin position="671"/>
        <end position="945"/>
    </location>
</feature>
<evidence type="ECO:0000256" key="5">
    <source>
        <dbReference type="ARBA" id="ARBA00022553"/>
    </source>
</evidence>
<dbReference type="InterPro" id="IPR013210">
    <property type="entry name" value="LRR_N_plant-typ"/>
</dbReference>
<dbReference type="PRINTS" id="PR00019">
    <property type="entry name" value="LEURICHRPT"/>
</dbReference>
<dbReference type="Gene3D" id="3.30.200.20">
    <property type="entry name" value="Phosphorylase Kinase, domain 1"/>
    <property type="match status" value="1"/>
</dbReference>
<name>A0ABC8SPF6_9AQUA</name>
<keyword evidence="9 22" id="KW-0732">Signal</keyword>